<dbReference type="InterPro" id="IPR000719">
    <property type="entry name" value="Prot_kinase_dom"/>
</dbReference>
<dbReference type="FunFam" id="1.10.510.10:FF:000021">
    <property type="entry name" value="Serine/threonine protein kinase"/>
    <property type="match status" value="1"/>
</dbReference>
<feature type="compositionally biased region" description="Pro residues" evidence="8">
    <location>
        <begin position="475"/>
        <end position="499"/>
    </location>
</feature>
<dbReference type="PROSITE" id="PS50011">
    <property type="entry name" value="PROTEIN_KINASE_DOM"/>
    <property type="match status" value="1"/>
</dbReference>
<sequence>MIGSLLKGRYRIVNQIGVGVSSTVFEADDIQTGTRVAIKVLKPELNQNLTFLQRFRRETRTTQSISSPYIVKVYDYDVQDGHNYIVMELVRGKTLRQLLDEKSPLPIIQSLRYTIQILDGATEAHRAGIVHRDLKPANIMVTQDGTVKVMDFGIAKDAAMTSITSDGSVIGTPYYMSPEQVKGLSVDPRSDVYAIGAILYEMLTGVPPFESESTYAIITMHIEKPPTPLNVVNNNIPMLLNAMVLKALAKRPEDRYQNASEMAYALRLYPGVTSEAARTADGPTVPIPHLYMPHPPAQSAPPPFVQELINNDLTSRPDMQAPPIQNYNPTPSPYAQPSVPPSGSNPPYNMQVPPQYVRQNQPPPFVQELINNDLTNRADMQTPPKNGTPPPPYMQTPPPSGSNPPYNMQVPPQYAQTPPPPSGSNPPYNMQVPPQYAQQNQPPPFVQELIGNDYTIRPGMQAPQPVQEQIKKEPTPPPVGYNPTPPPPIQNYNQTPPPNGQASMPTVPMPLVGRTPTPPPPIQGYNPTPPPIQGYNPTPQPIGYNPTPLPPIQGYNQTPPPAAQSPIPAGAQSPIPPAIQARTPTPPPIPGVSGYGKIPAPPPNKKKQAVPLWLLIVLGLFVLGGAIALIIVLASSNGSNTVAQNTTALPVPTIPSTSSGTTTGAQATTATTTATTTAEQTALVATTAGASPTPDPDNTAFNAASAALQAKDWKTAISLLEGLAAHNFKTAEVNDRLKLAYCSYGREQLGAADPSELQVMLEKCLALDPNNTEAKDAYDRIKSYREGAIFASQSNWAAAIPPLEKVYALDVNFRDTGALLFNAYRQYLGALTDLRSYNDALKVCDKARQMTNGADYSQIDASCKRVQQLAAPTVPAPTPKRAPTATPRTCFSNFFAYNVGQPGVNNVADLGSSAITGLVINRNKGAIAGATVRVSTGGFSFTTQTDGGGRYRIGGLGKGAWNVVVIAAPGYSICTSLSAAVTVSGEPSFVASADFVESEP</sequence>
<dbReference type="Pfam" id="PF13620">
    <property type="entry name" value="CarboxypepD_reg"/>
    <property type="match status" value="1"/>
</dbReference>
<dbReference type="GO" id="GO:0004674">
    <property type="term" value="F:protein serine/threonine kinase activity"/>
    <property type="evidence" value="ECO:0007669"/>
    <property type="project" value="UniProtKB-KW"/>
</dbReference>
<gene>
    <name evidence="11" type="ORF">HXX08_00995</name>
</gene>
<dbReference type="Gene3D" id="2.60.40.1120">
    <property type="entry name" value="Carboxypeptidase-like, regulatory domain"/>
    <property type="match status" value="1"/>
</dbReference>
<organism evidence="11 12">
    <name type="scientific">Candidatus Chlorohelix allophototropha</name>
    <dbReference type="NCBI Taxonomy" id="3003348"/>
    <lineage>
        <taxon>Bacteria</taxon>
        <taxon>Bacillati</taxon>
        <taxon>Chloroflexota</taxon>
        <taxon>Chloroflexia</taxon>
        <taxon>Candidatus Chloroheliales</taxon>
        <taxon>Candidatus Chloroheliaceae</taxon>
        <taxon>Candidatus Chlorohelix</taxon>
    </lineage>
</organism>
<dbReference type="Gene3D" id="1.25.40.10">
    <property type="entry name" value="Tetratricopeptide repeat domain"/>
    <property type="match status" value="1"/>
</dbReference>
<dbReference type="Gene3D" id="1.10.510.10">
    <property type="entry name" value="Transferase(Phosphotransferase) domain 1"/>
    <property type="match status" value="1"/>
</dbReference>
<dbReference type="GO" id="GO:0005524">
    <property type="term" value="F:ATP binding"/>
    <property type="evidence" value="ECO:0007669"/>
    <property type="project" value="UniProtKB-UniRule"/>
</dbReference>
<evidence type="ECO:0000256" key="6">
    <source>
        <dbReference type="ARBA" id="ARBA00022840"/>
    </source>
</evidence>
<dbReference type="PROSITE" id="PS00108">
    <property type="entry name" value="PROTEIN_KINASE_ST"/>
    <property type="match status" value="1"/>
</dbReference>
<keyword evidence="2" id="KW-0723">Serine/threonine-protein kinase</keyword>
<dbReference type="CDD" id="cd14014">
    <property type="entry name" value="STKc_PknB_like"/>
    <property type="match status" value="1"/>
</dbReference>
<evidence type="ECO:0000256" key="8">
    <source>
        <dbReference type="SAM" id="MobiDB-lite"/>
    </source>
</evidence>
<dbReference type="SMART" id="SM00220">
    <property type="entry name" value="S_TKc"/>
    <property type="match status" value="1"/>
</dbReference>
<dbReference type="PANTHER" id="PTHR43289:SF6">
    <property type="entry name" value="SERINE_THREONINE-PROTEIN KINASE NEKL-3"/>
    <property type="match status" value="1"/>
</dbReference>
<feature type="region of interest" description="Disordered" evidence="8">
    <location>
        <begin position="314"/>
        <end position="362"/>
    </location>
</feature>
<feature type="compositionally biased region" description="Low complexity" evidence="8">
    <location>
        <begin position="657"/>
        <end position="676"/>
    </location>
</feature>
<feature type="compositionally biased region" description="Pro residues" evidence="8">
    <location>
        <begin position="516"/>
        <end position="532"/>
    </location>
</feature>
<evidence type="ECO:0000313" key="12">
    <source>
        <dbReference type="Proteomes" id="UP000521676"/>
    </source>
</evidence>
<keyword evidence="3" id="KW-0808">Transferase</keyword>
<feature type="binding site" evidence="7">
    <location>
        <position position="39"/>
    </location>
    <ligand>
        <name>ATP</name>
        <dbReference type="ChEBI" id="CHEBI:30616"/>
    </ligand>
</feature>
<keyword evidence="4 7" id="KW-0547">Nucleotide-binding</keyword>
<keyword evidence="9" id="KW-1133">Transmembrane helix</keyword>
<dbReference type="InterPro" id="IPR008271">
    <property type="entry name" value="Ser/Thr_kinase_AS"/>
</dbReference>
<dbReference type="AlphaFoldDB" id="A0A8T7LW57"/>
<protein>
    <recommendedName>
        <fullName evidence="1">non-specific serine/threonine protein kinase</fullName>
        <ecNumber evidence="1">2.7.11.1</ecNumber>
    </recommendedName>
</protein>
<evidence type="ECO:0000256" key="3">
    <source>
        <dbReference type="ARBA" id="ARBA00022679"/>
    </source>
</evidence>
<dbReference type="EMBL" id="JACATZ010000001">
    <property type="protein sequence ID" value="NWJ44432.1"/>
    <property type="molecule type" value="Genomic_DNA"/>
</dbReference>
<dbReference type="RefSeq" id="WP_341468207.1">
    <property type="nucleotide sequence ID" value="NZ_CP128399.1"/>
</dbReference>
<evidence type="ECO:0000256" key="7">
    <source>
        <dbReference type="PROSITE-ProRule" id="PRU10141"/>
    </source>
</evidence>
<evidence type="ECO:0000256" key="5">
    <source>
        <dbReference type="ARBA" id="ARBA00022777"/>
    </source>
</evidence>
<evidence type="ECO:0000259" key="10">
    <source>
        <dbReference type="PROSITE" id="PS50011"/>
    </source>
</evidence>
<dbReference type="Proteomes" id="UP000521676">
    <property type="component" value="Unassembled WGS sequence"/>
</dbReference>
<name>A0A8T7LW57_9CHLR</name>
<accession>A0A8T7LW57</accession>
<keyword evidence="9" id="KW-0812">Transmembrane</keyword>
<dbReference type="InterPro" id="IPR011990">
    <property type="entry name" value="TPR-like_helical_dom_sf"/>
</dbReference>
<keyword evidence="5 11" id="KW-0418">Kinase</keyword>
<dbReference type="SUPFAM" id="SSF48452">
    <property type="entry name" value="TPR-like"/>
    <property type="match status" value="1"/>
</dbReference>
<feature type="compositionally biased region" description="Low complexity" evidence="8">
    <location>
        <begin position="425"/>
        <end position="440"/>
    </location>
</feature>
<keyword evidence="9" id="KW-0472">Membrane</keyword>
<feature type="region of interest" description="Disordered" evidence="8">
    <location>
        <begin position="653"/>
        <end position="676"/>
    </location>
</feature>
<comment type="caution">
    <text evidence="11">The sequence shown here is derived from an EMBL/GenBank/DDBJ whole genome shotgun (WGS) entry which is preliminary data.</text>
</comment>
<dbReference type="GO" id="GO:0030246">
    <property type="term" value="F:carbohydrate binding"/>
    <property type="evidence" value="ECO:0007669"/>
    <property type="project" value="InterPro"/>
</dbReference>
<evidence type="ECO:0000256" key="1">
    <source>
        <dbReference type="ARBA" id="ARBA00012513"/>
    </source>
</evidence>
<feature type="region of interest" description="Disordered" evidence="8">
    <location>
        <begin position="377"/>
        <end position="571"/>
    </location>
</feature>
<dbReference type="Pfam" id="PF00069">
    <property type="entry name" value="Pkinase"/>
    <property type="match status" value="1"/>
</dbReference>
<dbReference type="SUPFAM" id="SSF56112">
    <property type="entry name" value="Protein kinase-like (PK-like)"/>
    <property type="match status" value="1"/>
</dbReference>
<reference evidence="11 12" key="1">
    <citation type="submission" date="2020-06" db="EMBL/GenBank/DDBJ databases">
        <title>Anoxygenic phototrophic Chloroflexota member uses a Type I reaction center.</title>
        <authorList>
            <person name="Tsuji J.M."/>
            <person name="Shaw N.A."/>
            <person name="Nagashima S."/>
            <person name="Venkiteswaran J."/>
            <person name="Schiff S.L."/>
            <person name="Hanada S."/>
            <person name="Tank M."/>
            <person name="Neufeld J.D."/>
        </authorList>
    </citation>
    <scope>NUCLEOTIDE SEQUENCE [LARGE SCALE GENOMIC DNA]</scope>
    <source>
        <strain evidence="11">L227-S17</strain>
    </source>
</reference>
<dbReference type="InterPro" id="IPR011009">
    <property type="entry name" value="Kinase-like_dom_sf"/>
</dbReference>
<dbReference type="PRINTS" id="PR01217">
    <property type="entry name" value="PRICHEXTENSN"/>
</dbReference>
<dbReference type="InterPro" id="IPR017441">
    <property type="entry name" value="Protein_kinase_ATP_BS"/>
</dbReference>
<evidence type="ECO:0000313" key="11">
    <source>
        <dbReference type="EMBL" id="NWJ44432.1"/>
    </source>
</evidence>
<dbReference type="Gene3D" id="3.30.200.20">
    <property type="entry name" value="Phosphorylase Kinase, domain 1"/>
    <property type="match status" value="1"/>
</dbReference>
<dbReference type="PANTHER" id="PTHR43289">
    <property type="entry name" value="MITOGEN-ACTIVATED PROTEIN KINASE KINASE KINASE 20-RELATED"/>
    <property type="match status" value="1"/>
</dbReference>
<feature type="transmembrane region" description="Helical" evidence="9">
    <location>
        <begin position="612"/>
        <end position="634"/>
    </location>
</feature>
<proteinExistence type="predicted"/>
<dbReference type="SUPFAM" id="SSF49452">
    <property type="entry name" value="Starch-binding domain-like"/>
    <property type="match status" value="1"/>
</dbReference>
<evidence type="ECO:0000256" key="2">
    <source>
        <dbReference type="ARBA" id="ARBA00022527"/>
    </source>
</evidence>
<dbReference type="PROSITE" id="PS00107">
    <property type="entry name" value="PROTEIN_KINASE_ATP"/>
    <property type="match status" value="1"/>
</dbReference>
<evidence type="ECO:0000256" key="9">
    <source>
        <dbReference type="SAM" id="Phobius"/>
    </source>
</evidence>
<feature type="compositionally biased region" description="Pro residues" evidence="8">
    <location>
        <begin position="386"/>
        <end position="402"/>
    </location>
</feature>
<feature type="compositionally biased region" description="Pro residues" evidence="8">
    <location>
        <begin position="330"/>
        <end position="344"/>
    </location>
</feature>
<dbReference type="EC" id="2.7.11.1" evidence="1"/>
<keyword evidence="6 7" id="KW-0067">ATP-binding</keyword>
<evidence type="ECO:0000256" key="4">
    <source>
        <dbReference type="ARBA" id="ARBA00022741"/>
    </source>
</evidence>
<feature type="domain" description="Protein kinase" evidence="10">
    <location>
        <begin position="10"/>
        <end position="272"/>
    </location>
</feature>
<dbReference type="InterPro" id="IPR013784">
    <property type="entry name" value="Carb-bd-like_fold"/>
</dbReference>